<feature type="transmembrane region" description="Helical" evidence="6">
    <location>
        <begin position="173"/>
        <end position="195"/>
    </location>
</feature>
<dbReference type="InterPro" id="IPR017039">
    <property type="entry name" value="Virul_fac_BrkB"/>
</dbReference>
<accession>U7QKB2</accession>
<evidence type="ECO:0000256" key="6">
    <source>
        <dbReference type="SAM" id="Phobius"/>
    </source>
</evidence>
<keyword evidence="3 6" id="KW-0812">Transmembrane</keyword>
<keyword evidence="8" id="KW-1185">Reference proteome</keyword>
<sequence>MNLNTIWSLLKETFNEWQQDKVPILAAALSYYMIFSIAPILILVIAVVGFIVGEQIAQDEVFAQLESFFGSENAASIRTILQNQFSPSSNITATIIAVVTILFGATTVFAQLKQALNLIWGVEPKPGRGVKGFIQTRILSILMVLGIGFILLLSLIISSVLSGATTWLEQHLFIPSFVWTLVDLVISLSLTTLLFGQIYRVLPDVRIAWKDVVVGAGITAILFTIGKSLISLYLGNSSIGSAYGAAGSFVIVLVWIFYSTQIFLFGAEFTQVWSRRYGSQIRPNKNATLTRE</sequence>
<dbReference type="GO" id="GO:0005886">
    <property type="term" value="C:plasma membrane"/>
    <property type="evidence" value="ECO:0007669"/>
    <property type="project" value="UniProtKB-SubCell"/>
</dbReference>
<dbReference type="Proteomes" id="UP000017127">
    <property type="component" value="Unassembled WGS sequence"/>
</dbReference>
<dbReference type="Pfam" id="PF03631">
    <property type="entry name" value="Virul_fac_BrkB"/>
    <property type="match status" value="1"/>
</dbReference>
<feature type="transmembrane region" description="Helical" evidence="6">
    <location>
        <begin position="207"/>
        <end position="230"/>
    </location>
</feature>
<evidence type="ECO:0000256" key="1">
    <source>
        <dbReference type="ARBA" id="ARBA00004651"/>
    </source>
</evidence>
<evidence type="ECO:0000313" key="8">
    <source>
        <dbReference type="Proteomes" id="UP000017127"/>
    </source>
</evidence>
<evidence type="ECO:0000256" key="2">
    <source>
        <dbReference type="ARBA" id="ARBA00022475"/>
    </source>
</evidence>
<name>U7QKB2_9CYAN</name>
<dbReference type="AlphaFoldDB" id="U7QKB2"/>
<evidence type="ECO:0000256" key="3">
    <source>
        <dbReference type="ARBA" id="ARBA00022692"/>
    </source>
</evidence>
<proteinExistence type="predicted"/>
<dbReference type="PANTHER" id="PTHR30213">
    <property type="entry name" value="INNER MEMBRANE PROTEIN YHJD"/>
    <property type="match status" value="1"/>
</dbReference>
<keyword evidence="2" id="KW-1003">Cell membrane</keyword>
<gene>
    <name evidence="7" type="ORF">M595_2282</name>
</gene>
<evidence type="ECO:0000256" key="5">
    <source>
        <dbReference type="ARBA" id="ARBA00023136"/>
    </source>
</evidence>
<reference evidence="7 8" key="1">
    <citation type="journal article" date="2013" name="Front. Microbiol.">
        <title>Comparative genomic analyses of the cyanobacterium, Lyngbya aestuarii BL J, a powerful hydrogen producer.</title>
        <authorList>
            <person name="Kothari A."/>
            <person name="Vaughn M."/>
            <person name="Garcia-Pichel F."/>
        </authorList>
    </citation>
    <scope>NUCLEOTIDE SEQUENCE [LARGE SCALE GENOMIC DNA]</scope>
    <source>
        <strain evidence="7 8">BL J</strain>
    </source>
</reference>
<organism evidence="7 8">
    <name type="scientific">Lyngbya aestuarii BL J</name>
    <dbReference type="NCBI Taxonomy" id="1348334"/>
    <lineage>
        <taxon>Bacteria</taxon>
        <taxon>Bacillati</taxon>
        <taxon>Cyanobacteriota</taxon>
        <taxon>Cyanophyceae</taxon>
        <taxon>Oscillatoriophycideae</taxon>
        <taxon>Oscillatoriales</taxon>
        <taxon>Microcoleaceae</taxon>
        <taxon>Lyngbya</taxon>
    </lineage>
</organism>
<feature type="transmembrane region" description="Helical" evidence="6">
    <location>
        <begin position="138"/>
        <end position="161"/>
    </location>
</feature>
<comment type="caution">
    <text evidence="7">The sequence shown here is derived from an EMBL/GenBank/DDBJ whole genome shotgun (WGS) entry which is preliminary data.</text>
</comment>
<dbReference type="PIRSF" id="PIRSF035875">
    <property type="entry name" value="RNase_BN"/>
    <property type="match status" value="1"/>
</dbReference>
<evidence type="ECO:0000256" key="4">
    <source>
        <dbReference type="ARBA" id="ARBA00022989"/>
    </source>
</evidence>
<feature type="transmembrane region" description="Helical" evidence="6">
    <location>
        <begin position="242"/>
        <end position="267"/>
    </location>
</feature>
<evidence type="ECO:0000313" key="7">
    <source>
        <dbReference type="EMBL" id="ERT07717.1"/>
    </source>
</evidence>
<keyword evidence="5 6" id="KW-0472">Membrane</keyword>
<keyword evidence="4 6" id="KW-1133">Transmembrane helix</keyword>
<dbReference type="PANTHER" id="PTHR30213:SF1">
    <property type="entry name" value="INNER MEMBRANE PROTEIN YHJD"/>
    <property type="match status" value="1"/>
</dbReference>
<feature type="transmembrane region" description="Helical" evidence="6">
    <location>
        <begin position="91"/>
        <end position="110"/>
    </location>
</feature>
<comment type="subcellular location">
    <subcellularLocation>
        <location evidence="1">Cell membrane</location>
        <topology evidence="1">Multi-pass membrane protein</topology>
    </subcellularLocation>
</comment>
<feature type="transmembrane region" description="Helical" evidence="6">
    <location>
        <begin position="29"/>
        <end position="52"/>
    </location>
</feature>
<dbReference type="EMBL" id="AUZM01000018">
    <property type="protein sequence ID" value="ERT07717.1"/>
    <property type="molecule type" value="Genomic_DNA"/>
</dbReference>
<dbReference type="NCBIfam" id="TIGR00765">
    <property type="entry name" value="yihY_not_rbn"/>
    <property type="match status" value="1"/>
</dbReference>
<dbReference type="RefSeq" id="WP_023066033.1">
    <property type="nucleotide sequence ID" value="NZ_AUZM01000018.1"/>
</dbReference>
<protein>
    <submittedName>
        <fullName evidence="7">YihY family inner membrane domain protein</fullName>
    </submittedName>
</protein>
<dbReference type="OrthoDB" id="9797028at2"/>